<dbReference type="EMBL" id="JAALLS010000007">
    <property type="protein sequence ID" value="NGP88103.1"/>
    <property type="molecule type" value="Genomic_DNA"/>
</dbReference>
<gene>
    <name evidence="2" type="ORF">G3569_07035</name>
</gene>
<accession>A0A6M1T643</accession>
<dbReference type="AlphaFoldDB" id="A0A6M1T643"/>
<evidence type="ECO:0008006" key="4">
    <source>
        <dbReference type="Google" id="ProtNLM"/>
    </source>
</evidence>
<keyword evidence="1" id="KW-0812">Transmembrane</keyword>
<reference evidence="2 3" key="1">
    <citation type="submission" date="2020-02" db="EMBL/GenBank/DDBJ databases">
        <title>Aliifodinibius halophilus 2W32, complete genome.</title>
        <authorList>
            <person name="Li Y."/>
            <person name="Wu S."/>
        </authorList>
    </citation>
    <scope>NUCLEOTIDE SEQUENCE [LARGE SCALE GENOMIC DNA]</scope>
    <source>
        <strain evidence="2 3">2W32</strain>
    </source>
</reference>
<comment type="caution">
    <text evidence="2">The sequence shown here is derived from an EMBL/GenBank/DDBJ whole genome shotgun (WGS) entry which is preliminary data.</text>
</comment>
<keyword evidence="1" id="KW-0472">Membrane</keyword>
<keyword evidence="3" id="KW-1185">Reference proteome</keyword>
<dbReference type="SUPFAM" id="SSF52833">
    <property type="entry name" value="Thioredoxin-like"/>
    <property type="match status" value="1"/>
</dbReference>
<organism evidence="2 3">
    <name type="scientific">Fodinibius halophilus</name>
    <dbReference type="NCBI Taxonomy" id="1736908"/>
    <lineage>
        <taxon>Bacteria</taxon>
        <taxon>Pseudomonadati</taxon>
        <taxon>Balneolota</taxon>
        <taxon>Balneolia</taxon>
        <taxon>Balneolales</taxon>
        <taxon>Balneolaceae</taxon>
        <taxon>Fodinibius</taxon>
    </lineage>
</organism>
<evidence type="ECO:0000256" key="1">
    <source>
        <dbReference type="SAM" id="Phobius"/>
    </source>
</evidence>
<feature type="transmembrane region" description="Helical" evidence="1">
    <location>
        <begin position="6"/>
        <end position="22"/>
    </location>
</feature>
<protein>
    <recommendedName>
        <fullName evidence="4">Thioredoxin family protein</fullName>
    </recommendedName>
</protein>
<proteinExistence type="predicted"/>
<name>A0A6M1T643_9BACT</name>
<dbReference type="InterPro" id="IPR036249">
    <property type="entry name" value="Thioredoxin-like_sf"/>
</dbReference>
<evidence type="ECO:0000313" key="2">
    <source>
        <dbReference type="EMBL" id="NGP88103.1"/>
    </source>
</evidence>
<evidence type="ECO:0000313" key="3">
    <source>
        <dbReference type="Proteomes" id="UP000479132"/>
    </source>
</evidence>
<dbReference type="RefSeq" id="WP_165267491.1">
    <property type="nucleotide sequence ID" value="NZ_JAALLS010000007.1"/>
</dbReference>
<dbReference type="Proteomes" id="UP000479132">
    <property type="component" value="Unassembled WGS sequence"/>
</dbReference>
<keyword evidence="1" id="KW-1133">Transmembrane helix</keyword>
<sequence>MNKYGYFVLAVLLVVDVALIINNREINDKYHQLSQQVNQPITSLNNCRELDCFQEQFLDESINGINVVFFIPAKTCISCSKYALNFLENYNTLSSYTKVVFVQPYFDSEYQKLPNIDYITVNEMSGVFDGYFQLVKPTVLVMDKYNTHLLYELSPGDGFMEEKMHAFWNSAESFYKKVYSEDGGD</sequence>